<evidence type="ECO:0000313" key="4">
    <source>
        <dbReference type="Proteomes" id="UP000823388"/>
    </source>
</evidence>
<feature type="transmembrane region" description="Helical" evidence="2">
    <location>
        <begin position="136"/>
        <end position="155"/>
    </location>
</feature>
<feature type="region of interest" description="Disordered" evidence="1">
    <location>
        <begin position="1"/>
        <end position="74"/>
    </location>
</feature>
<accession>A0A8T0RHU4</accession>
<evidence type="ECO:0000313" key="3">
    <source>
        <dbReference type="EMBL" id="KAG2584984.1"/>
    </source>
</evidence>
<proteinExistence type="predicted"/>
<evidence type="ECO:0000256" key="2">
    <source>
        <dbReference type="SAM" id="Phobius"/>
    </source>
</evidence>
<comment type="caution">
    <text evidence="3">The sequence shown here is derived from an EMBL/GenBank/DDBJ whole genome shotgun (WGS) entry which is preliminary data.</text>
</comment>
<reference evidence="3" key="1">
    <citation type="submission" date="2020-05" db="EMBL/GenBank/DDBJ databases">
        <title>WGS assembly of Panicum virgatum.</title>
        <authorList>
            <person name="Lovell J.T."/>
            <person name="Jenkins J."/>
            <person name="Shu S."/>
            <person name="Juenger T.E."/>
            <person name="Schmutz J."/>
        </authorList>
    </citation>
    <scope>NUCLEOTIDE SEQUENCE</scope>
    <source>
        <strain evidence="3">AP13</strain>
    </source>
</reference>
<sequence>MPVRRRGRGGDPGIPGRPAGHVPLPDGSDLPTVPSHAAPAGPAPPPLAGPRGNLRAPDQRRPPPRTRRENLGYFKPRDGAWQSKVISMSVQVQPTSPGTGTCGGRWPGEHPVAKQNRRSGIGRKQKAWVLMQLEKLPWRGWPVATLLIFFFYSHITGFSTALELTRGVAALRLRLASMNTMSPDTYRSIVTKLNLDC</sequence>
<gene>
    <name evidence="3" type="ORF">PVAP13_6KG362906</name>
</gene>
<keyword evidence="2" id="KW-0472">Membrane</keyword>
<dbReference type="EMBL" id="CM029047">
    <property type="protein sequence ID" value="KAG2584984.1"/>
    <property type="molecule type" value="Genomic_DNA"/>
</dbReference>
<dbReference type="Proteomes" id="UP000823388">
    <property type="component" value="Chromosome 6K"/>
</dbReference>
<keyword evidence="2" id="KW-1133">Transmembrane helix</keyword>
<dbReference type="AlphaFoldDB" id="A0A8T0RHU4"/>
<evidence type="ECO:0000256" key="1">
    <source>
        <dbReference type="SAM" id="MobiDB-lite"/>
    </source>
</evidence>
<organism evidence="3 4">
    <name type="scientific">Panicum virgatum</name>
    <name type="common">Blackwell switchgrass</name>
    <dbReference type="NCBI Taxonomy" id="38727"/>
    <lineage>
        <taxon>Eukaryota</taxon>
        <taxon>Viridiplantae</taxon>
        <taxon>Streptophyta</taxon>
        <taxon>Embryophyta</taxon>
        <taxon>Tracheophyta</taxon>
        <taxon>Spermatophyta</taxon>
        <taxon>Magnoliopsida</taxon>
        <taxon>Liliopsida</taxon>
        <taxon>Poales</taxon>
        <taxon>Poaceae</taxon>
        <taxon>PACMAD clade</taxon>
        <taxon>Panicoideae</taxon>
        <taxon>Panicodae</taxon>
        <taxon>Paniceae</taxon>
        <taxon>Panicinae</taxon>
        <taxon>Panicum</taxon>
        <taxon>Panicum sect. Hiantes</taxon>
    </lineage>
</organism>
<name>A0A8T0RHU4_PANVG</name>
<keyword evidence="2" id="KW-0812">Transmembrane</keyword>
<protein>
    <submittedName>
        <fullName evidence="3">Uncharacterized protein</fullName>
    </submittedName>
</protein>
<keyword evidence="4" id="KW-1185">Reference proteome</keyword>
<feature type="compositionally biased region" description="Basic and acidic residues" evidence="1">
    <location>
        <begin position="57"/>
        <end position="74"/>
    </location>
</feature>